<gene>
    <name evidence="6" type="primary">xseB</name>
    <name evidence="8" type="ORF">ACFHYQ_06920</name>
</gene>
<proteinExistence type="inferred from homology"/>
<comment type="caution">
    <text evidence="8">The sequence shown here is derived from an EMBL/GenBank/DDBJ whole genome shotgun (WGS) entry which is preliminary data.</text>
</comment>
<dbReference type="EC" id="3.1.11.6" evidence="6"/>
<accession>A0ABV6U0S9</accession>
<sequence>MAQETNMPKNTTKSPTKSTAKNAAKQAPQQAPQQASEEQSPERTPSYEQAREELTEVVRRLETGGLTLEQSIELWERGERLAAICEEWLQGARAKLATAMAQRQEPRQNGPVDAPF</sequence>
<evidence type="ECO:0000256" key="7">
    <source>
        <dbReference type="SAM" id="MobiDB-lite"/>
    </source>
</evidence>
<dbReference type="RefSeq" id="WP_394300237.1">
    <property type="nucleotide sequence ID" value="NZ_JBHMQT010000009.1"/>
</dbReference>
<protein>
    <recommendedName>
        <fullName evidence="6">Exodeoxyribonuclease 7 small subunit</fullName>
        <ecNumber evidence="6">3.1.11.6</ecNumber>
    </recommendedName>
    <alternativeName>
        <fullName evidence="6">Exodeoxyribonuclease VII small subunit</fullName>
        <shortName evidence="6">Exonuclease VII small subunit</shortName>
    </alternativeName>
</protein>
<comment type="similarity">
    <text evidence="1 6">Belongs to the XseB family.</text>
</comment>
<organism evidence="8 9">
    <name type="scientific">Sphaerimonospora cavernae</name>
    <dbReference type="NCBI Taxonomy" id="1740611"/>
    <lineage>
        <taxon>Bacteria</taxon>
        <taxon>Bacillati</taxon>
        <taxon>Actinomycetota</taxon>
        <taxon>Actinomycetes</taxon>
        <taxon>Streptosporangiales</taxon>
        <taxon>Streptosporangiaceae</taxon>
        <taxon>Sphaerimonospora</taxon>
    </lineage>
</organism>
<dbReference type="InterPro" id="IPR003761">
    <property type="entry name" value="Exonuc_VII_S"/>
</dbReference>
<keyword evidence="9" id="KW-1185">Reference proteome</keyword>
<evidence type="ECO:0000256" key="5">
    <source>
        <dbReference type="ARBA" id="ARBA00022839"/>
    </source>
</evidence>
<dbReference type="Proteomes" id="UP001589870">
    <property type="component" value="Unassembled WGS sequence"/>
</dbReference>
<dbReference type="PANTHER" id="PTHR34137">
    <property type="entry name" value="EXODEOXYRIBONUCLEASE 7 SMALL SUBUNIT"/>
    <property type="match status" value="1"/>
</dbReference>
<comment type="function">
    <text evidence="6">Bidirectionally degrades single-stranded DNA into large acid-insoluble oligonucleotides, which are then degraded further into small acid-soluble oligonucleotides.</text>
</comment>
<name>A0ABV6U0S9_9ACTN</name>
<reference evidence="8 9" key="1">
    <citation type="submission" date="2024-09" db="EMBL/GenBank/DDBJ databases">
        <authorList>
            <person name="Sun Q."/>
            <person name="Mori K."/>
        </authorList>
    </citation>
    <scope>NUCLEOTIDE SEQUENCE [LARGE SCALE GENOMIC DNA]</scope>
    <source>
        <strain evidence="8 9">TBRC 1851</strain>
    </source>
</reference>
<dbReference type="Pfam" id="PF02609">
    <property type="entry name" value="Exonuc_VII_S"/>
    <property type="match status" value="1"/>
</dbReference>
<evidence type="ECO:0000256" key="1">
    <source>
        <dbReference type="ARBA" id="ARBA00009998"/>
    </source>
</evidence>
<dbReference type="NCBIfam" id="NF002139">
    <property type="entry name" value="PRK00977.1-3"/>
    <property type="match status" value="1"/>
</dbReference>
<comment type="catalytic activity">
    <reaction evidence="6">
        <text>Exonucleolytic cleavage in either 5'- to 3'- or 3'- to 5'-direction to yield nucleoside 5'-phosphates.</text>
        <dbReference type="EC" id="3.1.11.6"/>
    </reaction>
</comment>
<feature type="compositionally biased region" description="Low complexity" evidence="7">
    <location>
        <begin position="1"/>
        <end position="38"/>
    </location>
</feature>
<evidence type="ECO:0000256" key="2">
    <source>
        <dbReference type="ARBA" id="ARBA00022490"/>
    </source>
</evidence>
<evidence type="ECO:0000256" key="4">
    <source>
        <dbReference type="ARBA" id="ARBA00022801"/>
    </source>
</evidence>
<keyword evidence="2 6" id="KW-0963">Cytoplasm</keyword>
<keyword evidence="5 6" id="KW-0269">Exonuclease</keyword>
<evidence type="ECO:0000256" key="3">
    <source>
        <dbReference type="ARBA" id="ARBA00022722"/>
    </source>
</evidence>
<comment type="subcellular location">
    <subcellularLocation>
        <location evidence="6">Cytoplasm</location>
    </subcellularLocation>
</comment>
<dbReference type="NCBIfam" id="TIGR01280">
    <property type="entry name" value="xseB"/>
    <property type="match status" value="1"/>
</dbReference>
<dbReference type="GO" id="GO:0008855">
    <property type="term" value="F:exodeoxyribonuclease VII activity"/>
    <property type="evidence" value="ECO:0007669"/>
    <property type="project" value="UniProtKB-EC"/>
</dbReference>
<feature type="region of interest" description="Disordered" evidence="7">
    <location>
        <begin position="1"/>
        <end position="54"/>
    </location>
</feature>
<keyword evidence="4 6" id="KW-0378">Hydrolase</keyword>
<dbReference type="InterPro" id="IPR037004">
    <property type="entry name" value="Exonuc_VII_ssu_sf"/>
</dbReference>
<dbReference type="EMBL" id="JBHMQT010000009">
    <property type="protein sequence ID" value="MFC0862023.1"/>
    <property type="molecule type" value="Genomic_DNA"/>
</dbReference>
<dbReference type="Gene3D" id="1.10.287.1040">
    <property type="entry name" value="Exonuclease VII, small subunit"/>
    <property type="match status" value="1"/>
</dbReference>
<dbReference type="SUPFAM" id="SSF116842">
    <property type="entry name" value="XseB-like"/>
    <property type="match status" value="1"/>
</dbReference>
<evidence type="ECO:0000313" key="8">
    <source>
        <dbReference type="EMBL" id="MFC0862023.1"/>
    </source>
</evidence>
<comment type="subunit">
    <text evidence="6">Heterooligomer composed of large and small subunits.</text>
</comment>
<evidence type="ECO:0000256" key="6">
    <source>
        <dbReference type="HAMAP-Rule" id="MF_00337"/>
    </source>
</evidence>
<dbReference type="PANTHER" id="PTHR34137:SF1">
    <property type="entry name" value="EXODEOXYRIBONUCLEASE 7 SMALL SUBUNIT"/>
    <property type="match status" value="1"/>
</dbReference>
<evidence type="ECO:0000313" key="9">
    <source>
        <dbReference type="Proteomes" id="UP001589870"/>
    </source>
</evidence>
<dbReference type="HAMAP" id="MF_00337">
    <property type="entry name" value="Exonuc_7_S"/>
    <property type="match status" value="1"/>
</dbReference>
<keyword evidence="3 6" id="KW-0540">Nuclease</keyword>